<protein>
    <submittedName>
        <fullName evidence="2">Choice-of-anchor P family protein</fullName>
    </submittedName>
</protein>
<comment type="caution">
    <text evidence="2">The sequence shown here is derived from an EMBL/GenBank/DDBJ whole genome shotgun (WGS) entry which is preliminary data.</text>
</comment>
<organism evidence="2 3">
    <name type="scientific">Amycolatopsis pigmentata</name>
    <dbReference type="NCBI Taxonomy" id="450801"/>
    <lineage>
        <taxon>Bacteria</taxon>
        <taxon>Bacillati</taxon>
        <taxon>Actinomycetota</taxon>
        <taxon>Actinomycetes</taxon>
        <taxon>Pseudonocardiales</taxon>
        <taxon>Pseudonocardiaceae</taxon>
        <taxon>Amycolatopsis</taxon>
    </lineage>
</organism>
<sequence length="221" mass="22636">MLRQTGAFKSRHSMRRVLAIAACLAVVPVPAFADEFDATGTGSLGAADLTVDGQPSHSAPLAPCAVGSRPTNSTGQVVVGPATRFGPGNTGCRLNPDHTASVAIDGQNFDLRLLSRYGGPAIRISRFTATCDTTPDYGIRTRIGFTGVSGVSVPSNIPANYTVTIPGTAGDSRPMAVVVLNEVVSPPPDGTLAVNAMHIKVFPQGGPAQGDVVVGSVRCTP</sequence>
<gene>
    <name evidence="2" type="ORF">ACFSXZ_32695</name>
</gene>
<evidence type="ECO:0000313" key="3">
    <source>
        <dbReference type="Proteomes" id="UP001597417"/>
    </source>
</evidence>
<reference evidence="3" key="1">
    <citation type="journal article" date="2019" name="Int. J. Syst. Evol. Microbiol.">
        <title>The Global Catalogue of Microorganisms (GCM) 10K type strain sequencing project: providing services to taxonomists for standard genome sequencing and annotation.</title>
        <authorList>
            <consortium name="The Broad Institute Genomics Platform"/>
            <consortium name="The Broad Institute Genome Sequencing Center for Infectious Disease"/>
            <person name="Wu L."/>
            <person name="Ma J."/>
        </authorList>
    </citation>
    <scope>NUCLEOTIDE SEQUENCE [LARGE SCALE GENOMIC DNA]</scope>
    <source>
        <strain evidence="3">CGMCC 4.7645</strain>
    </source>
</reference>
<accession>A0ABW5G1D1</accession>
<dbReference type="NCBIfam" id="NF040603">
    <property type="entry name" value="choice_anch_P"/>
    <property type="match status" value="1"/>
</dbReference>
<feature type="chain" id="PRO_5046480097" evidence="1">
    <location>
        <begin position="34"/>
        <end position="221"/>
    </location>
</feature>
<name>A0ABW5G1D1_9PSEU</name>
<feature type="signal peptide" evidence="1">
    <location>
        <begin position="1"/>
        <end position="33"/>
    </location>
</feature>
<evidence type="ECO:0000256" key="1">
    <source>
        <dbReference type="SAM" id="SignalP"/>
    </source>
</evidence>
<keyword evidence="3" id="KW-1185">Reference proteome</keyword>
<proteinExistence type="predicted"/>
<dbReference type="RefSeq" id="WP_378269502.1">
    <property type="nucleotide sequence ID" value="NZ_JBHUKR010000021.1"/>
</dbReference>
<evidence type="ECO:0000313" key="2">
    <source>
        <dbReference type="EMBL" id="MFD2421098.1"/>
    </source>
</evidence>
<keyword evidence="1" id="KW-0732">Signal</keyword>
<dbReference type="EMBL" id="JBHUKR010000021">
    <property type="protein sequence ID" value="MFD2421098.1"/>
    <property type="molecule type" value="Genomic_DNA"/>
</dbReference>
<dbReference type="Proteomes" id="UP001597417">
    <property type="component" value="Unassembled WGS sequence"/>
</dbReference>